<dbReference type="RefSeq" id="XP_037220417.1">
    <property type="nucleotide sequence ID" value="XM_037362496.1"/>
</dbReference>
<dbReference type="InterPro" id="IPR047146">
    <property type="entry name" value="Cyt_P450_E_CYP52_fungi"/>
</dbReference>
<dbReference type="SUPFAM" id="SSF48264">
    <property type="entry name" value="Cytochrome P450"/>
    <property type="match status" value="1"/>
</dbReference>
<dbReference type="OrthoDB" id="1470350at2759"/>
<feature type="compositionally biased region" description="Basic and acidic residues" evidence="10">
    <location>
        <begin position="555"/>
        <end position="565"/>
    </location>
</feature>
<keyword evidence="4 8" id="KW-0479">Metal-binding</keyword>
<dbReference type="InterPro" id="IPR002401">
    <property type="entry name" value="Cyt_P450_E_grp-I"/>
</dbReference>
<evidence type="ECO:0000256" key="8">
    <source>
        <dbReference type="PIRSR" id="PIRSR602401-1"/>
    </source>
</evidence>
<evidence type="ECO:0000256" key="3">
    <source>
        <dbReference type="ARBA" id="ARBA00022617"/>
    </source>
</evidence>
<keyword evidence="11" id="KW-0472">Membrane</keyword>
<dbReference type="PANTHER" id="PTHR24287:SF1">
    <property type="entry name" value="P450, PUTATIVE (EUROFUNG)-RELATED"/>
    <property type="match status" value="1"/>
</dbReference>
<dbReference type="PRINTS" id="PR00385">
    <property type="entry name" value="P450"/>
</dbReference>
<protein>
    <submittedName>
        <fullName evidence="12">Peroxidase</fullName>
    </submittedName>
</protein>
<dbReference type="InterPro" id="IPR017972">
    <property type="entry name" value="Cyt_P450_CS"/>
</dbReference>
<comment type="cofactor">
    <cofactor evidence="1 8">
        <name>heme</name>
        <dbReference type="ChEBI" id="CHEBI:30413"/>
    </cofactor>
</comment>
<keyword evidence="11" id="KW-1133">Transmembrane helix</keyword>
<gene>
    <name evidence="12" type="ORF">MIND_00573300</name>
</gene>
<proteinExistence type="inferred from homology"/>
<dbReference type="Proteomes" id="UP000636479">
    <property type="component" value="Unassembled WGS sequence"/>
</dbReference>
<evidence type="ECO:0000313" key="12">
    <source>
        <dbReference type="EMBL" id="KAF7303445.1"/>
    </source>
</evidence>
<accession>A0A8H6ST26</accession>
<comment type="caution">
    <text evidence="12">The sequence shown here is derived from an EMBL/GenBank/DDBJ whole genome shotgun (WGS) entry which is preliminary data.</text>
</comment>
<dbReference type="Gene3D" id="1.10.630.10">
    <property type="entry name" value="Cytochrome P450"/>
    <property type="match status" value="1"/>
</dbReference>
<name>A0A8H6ST26_9AGAR</name>
<evidence type="ECO:0000256" key="1">
    <source>
        <dbReference type="ARBA" id="ARBA00001971"/>
    </source>
</evidence>
<dbReference type="AlphaFoldDB" id="A0A8H6ST26"/>
<comment type="similarity">
    <text evidence="2 9">Belongs to the cytochrome P450 family.</text>
</comment>
<sequence>MVSPGVAYLLRSAIGVLSKPLLLVLSVHLLAHRLRQPVPGWATVLLASASLPLYAAWSVWRTNRRQRREADAMGARMAPYVPGKWPGNFDIMRQMMWNRANGYVGDGLREYTEQYGPVVNIRVLWIDMLFTTSPDHLKQILATDFNNFEKGPRLHGVLRSVLGTGVFNSDGDMWKFHRGMTRPFFSKERVSHFDLIDKHATSVIATLKSRARAGYAIDFQDLIGRFTMDSASETLFGTCVNSLQGSIPYPHNARSAGTGIGTSQDNTFIEAFNAALEFVTRRQMRRSVWPLWELWGDKTARHMKIVSAFLDPIIAAAVERKRVADAAGAGGDRKEAQTLLDELLNSTSDVKVLKDETLNILLAGRDTTMHTLTMVIYFLSLYPAICVRLRAEILTHVGPARRPTYEDIKEMKYLRAVINEALRLYPPVPFNVRDSIEATTWPSPDPNAQPIYVPAHTRTAYSVLLMQRRKDLWGPDADEFDPDRFLDERVQKYLLKNSFQFLPFNAGPRICLGQQFAYNEMSFMLVRLLQNFSAFALAEDAFPPSARPPSAWKKAAGEEGDRALPAEDALDDVERGRDVGSRCRR</sequence>
<evidence type="ECO:0000256" key="10">
    <source>
        <dbReference type="SAM" id="MobiDB-lite"/>
    </source>
</evidence>
<dbReference type="PROSITE" id="PS00086">
    <property type="entry name" value="CYTOCHROME_P450"/>
    <property type="match status" value="1"/>
</dbReference>
<dbReference type="GO" id="GO:0005506">
    <property type="term" value="F:iron ion binding"/>
    <property type="evidence" value="ECO:0007669"/>
    <property type="project" value="InterPro"/>
</dbReference>
<evidence type="ECO:0000256" key="9">
    <source>
        <dbReference type="RuleBase" id="RU000461"/>
    </source>
</evidence>
<keyword evidence="3 8" id="KW-0349">Heme</keyword>
<feature type="transmembrane region" description="Helical" evidence="11">
    <location>
        <begin position="38"/>
        <end position="60"/>
    </location>
</feature>
<dbReference type="EMBL" id="JACAZF010000005">
    <property type="protein sequence ID" value="KAF7303445.1"/>
    <property type="molecule type" value="Genomic_DNA"/>
</dbReference>
<evidence type="ECO:0000256" key="2">
    <source>
        <dbReference type="ARBA" id="ARBA00010617"/>
    </source>
</evidence>
<dbReference type="GO" id="GO:0004497">
    <property type="term" value="F:monooxygenase activity"/>
    <property type="evidence" value="ECO:0007669"/>
    <property type="project" value="UniProtKB-KW"/>
</dbReference>
<feature type="region of interest" description="Disordered" evidence="10">
    <location>
        <begin position="544"/>
        <end position="585"/>
    </location>
</feature>
<keyword evidence="6 8" id="KW-0408">Iron</keyword>
<keyword evidence="13" id="KW-1185">Reference proteome</keyword>
<dbReference type="Pfam" id="PF00067">
    <property type="entry name" value="p450"/>
    <property type="match status" value="1"/>
</dbReference>
<reference evidence="12" key="1">
    <citation type="submission" date="2020-05" db="EMBL/GenBank/DDBJ databases">
        <title>Mycena genomes resolve the evolution of fungal bioluminescence.</title>
        <authorList>
            <person name="Tsai I.J."/>
        </authorList>
    </citation>
    <scope>NUCLEOTIDE SEQUENCE</scope>
    <source>
        <strain evidence="12">171206Taipei</strain>
    </source>
</reference>
<dbReference type="GO" id="GO:0004601">
    <property type="term" value="F:peroxidase activity"/>
    <property type="evidence" value="ECO:0007669"/>
    <property type="project" value="UniProtKB-KW"/>
</dbReference>
<dbReference type="GO" id="GO:0020037">
    <property type="term" value="F:heme binding"/>
    <property type="evidence" value="ECO:0007669"/>
    <property type="project" value="InterPro"/>
</dbReference>
<feature type="binding site" description="axial binding residue" evidence="8">
    <location>
        <position position="511"/>
    </location>
    <ligand>
        <name>heme</name>
        <dbReference type="ChEBI" id="CHEBI:30413"/>
    </ligand>
    <ligandPart>
        <name>Fe</name>
        <dbReference type="ChEBI" id="CHEBI:18248"/>
    </ligandPart>
</feature>
<dbReference type="InterPro" id="IPR036396">
    <property type="entry name" value="Cyt_P450_sf"/>
</dbReference>
<organism evidence="12 13">
    <name type="scientific">Mycena indigotica</name>
    <dbReference type="NCBI Taxonomy" id="2126181"/>
    <lineage>
        <taxon>Eukaryota</taxon>
        <taxon>Fungi</taxon>
        <taxon>Dikarya</taxon>
        <taxon>Basidiomycota</taxon>
        <taxon>Agaricomycotina</taxon>
        <taxon>Agaricomycetes</taxon>
        <taxon>Agaricomycetidae</taxon>
        <taxon>Agaricales</taxon>
        <taxon>Marasmiineae</taxon>
        <taxon>Mycenaceae</taxon>
        <taxon>Mycena</taxon>
    </lineage>
</organism>
<keyword evidence="5 9" id="KW-0560">Oxidoreductase</keyword>
<evidence type="ECO:0000256" key="5">
    <source>
        <dbReference type="ARBA" id="ARBA00023002"/>
    </source>
</evidence>
<dbReference type="InterPro" id="IPR001128">
    <property type="entry name" value="Cyt_P450"/>
</dbReference>
<dbReference type="GO" id="GO:0016705">
    <property type="term" value="F:oxidoreductase activity, acting on paired donors, with incorporation or reduction of molecular oxygen"/>
    <property type="evidence" value="ECO:0007669"/>
    <property type="project" value="InterPro"/>
</dbReference>
<evidence type="ECO:0000256" key="7">
    <source>
        <dbReference type="ARBA" id="ARBA00023033"/>
    </source>
</evidence>
<dbReference type="CDD" id="cd11063">
    <property type="entry name" value="CYP52"/>
    <property type="match status" value="1"/>
</dbReference>
<dbReference type="PRINTS" id="PR00463">
    <property type="entry name" value="EP450I"/>
</dbReference>
<evidence type="ECO:0000256" key="6">
    <source>
        <dbReference type="ARBA" id="ARBA00023004"/>
    </source>
</evidence>
<evidence type="ECO:0000256" key="4">
    <source>
        <dbReference type="ARBA" id="ARBA00022723"/>
    </source>
</evidence>
<feature type="transmembrane region" description="Helical" evidence="11">
    <location>
        <begin position="6"/>
        <end position="31"/>
    </location>
</feature>
<keyword evidence="11" id="KW-0812">Transmembrane</keyword>
<evidence type="ECO:0000256" key="11">
    <source>
        <dbReference type="SAM" id="Phobius"/>
    </source>
</evidence>
<keyword evidence="7 9" id="KW-0503">Monooxygenase</keyword>
<feature type="compositionally biased region" description="Basic and acidic residues" evidence="10">
    <location>
        <begin position="572"/>
        <end position="585"/>
    </location>
</feature>
<dbReference type="GeneID" id="59345012"/>
<dbReference type="PANTHER" id="PTHR24287">
    <property type="entry name" value="P450, PUTATIVE (EUROFUNG)-RELATED"/>
    <property type="match status" value="1"/>
</dbReference>
<keyword evidence="12" id="KW-0575">Peroxidase</keyword>
<evidence type="ECO:0000313" key="13">
    <source>
        <dbReference type="Proteomes" id="UP000636479"/>
    </source>
</evidence>